<keyword evidence="3" id="KW-1185">Reference proteome</keyword>
<proteinExistence type="predicted"/>
<evidence type="ECO:0000313" key="3">
    <source>
        <dbReference type="Proteomes" id="UP000001070"/>
    </source>
</evidence>
<dbReference type="PROSITE" id="PS51257">
    <property type="entry name" value="PROKAR_LIPOPROTEIN"/>
    <property type="match status" value="1"/>
</dbReference>
<sequence length="126" mass="13887">MSSLKSISVLLCLASVLFCGCLARPLIADDSAANEVTSQETIVDDDYGNNDAMQQFAPVVGGAFYKQRRAYYAAPPQAAPTAQLWRSSFLQRFYNFYPMATGGGNYLSNEVMPLSTYEIIEPEAMY</sequence>
<reference evidence="2 3" key="1">
    <citation type="journal article" date="2007" name="Nature">
        <title>Evolution of genes and genomes on the Drosophila phylogeny.</title>
        <authorList>
            <consortium name="Drosophila 12 Genomes Consortium"/>
            <person name="Clark A.G."/>
            <person name="Eisen M.B."/>
            <person name="Smith D.R."/>
            <person name="Bergman C.M."/>
            <person name="Oliver B."/>
            <person name="Markow T.A."/>
            <person name="Kaufman T.C."/>
            <person name="Kellis M."/>
            <person name="Gelbart W."/>
            <person name="Iyer V.N."/>
            <person name="Pollard D.A."/>
            <person name="Sackton T.B."/>
            <person name="Larracuente A.M."/>
            <person name="Singh N.D."/>
            <person name="Abad J.P."/>
            <person name="Abt D.N."/>
            <person name="Adryan B."/>
            <person name="Aguade M."/>
            <person name="Akashi H."/>
            <person name="Anderson W.W."/>
            <person name="Aquadro C.F."/>
            <person name="Ardell D.H."/>
            <person name="Arguello R."/>
            <person name="Artieri C.G."/>
            <person name="Barbash D.A."/>
            <person name="Barker D."/>
            <person name="Barsanti P."/>
            <person name="Batterham P."/>
            <person name="Batzoglou S."/>
            <person name="Begun D."/>
            <person name="Bhutkar A."/>
            <person name="Blanco E."/>
            <person name="Bosak S.A."/>
            <person name="Bradley R.K."/>
            <person name="Brand A.D."/>
            <person name="Brent M.R."/>
            <person name="Brooks A.N."/>
            <person name="Brown R.H."/>
            <person name="Butlin R.K."/>
            <person name="Caggese C."/>
            <person name="Calvi B.R."/>
            <person name="Bernardo de Carvalho A."/>
            <person name="Caspi A."/>
            <person name="Castrezana S."/>
            <person name="Celniker S.E."/>
            <person name="Chang J.L."/>
            <person name="Chapple C."/>
            <person name="Chatterji S."/>
            <person name="Chinwalla A."/>
            <person name="Civetta A."/>
            <person name="Clifton S.W."/>
            <person name="Comeron J.M."/>
            <person name="Costello J.C."/>
            <person name="Coyne J.A."/>
            <person name="Daub J."/>
            <person name="David R.G."/>
            <person name="Delcher A.L."/>
            <person name="Delehaunty K."/>
            <person name="Do C.B."/>
            <person name="Ebling H."/>
            <person name="Edwards K."/>
            <person name="Eickbush T."/>
            <person name="Evans J.D."/>
            <person name="Filipski A."/>
            <person name="Findeiss S."/>
            <person name="Freyhult E."/>
            <person name="Fulton L."/>
            <person name="Fulton R."/>
            <person name="Garcia A.C."/>
            <person name="Gardiner A."/>
            <person name="Garfield D.A."/>
            <person name="Garvin B.E."/>
            <person name="Gibson G."/>
            <person name="Gilbert D."/>
            <person name="Gnerre S."/>
            <person name="Godfrey J."/>
            <person name="Good R."/>
            <person name="Gotea V."/>
            <person name="Gravely B."/>
            <person name="Greenberg A.J."/>
            <person name="Griffiths-Jones S."/>
            <person name="Gross S."/>
            <person name="Guigo R."/>
            <person name="Gustafson E.A."/>
            <person name="Haerty W."/>
            <person name="Hahn M.W."/>
            <person name="Halligan D.L."/>
            <person name="Halpern A.L."/>
            <person name="Halter G.M."/>
            <person name="Han M.V."/>
            <person name="Heger A."/>
            <person name="Hillier L."/>
            <person name="Hinrichs A.S."/>
            <person name="Holmes I."/>
            <person name="Hoskins R.A."/>
            <person name="Hubisz M.J."/>
            <person name="Hultmark D."/>
            <person name="Huntley M.A."/>
            <person name="Jaffe D.B."/>
            <person name="Jagadeeshan S."/>
            <person name="Jeck W.R."/>
            <person name="Johnson J."/>
            <person name="Jones C.D."/>
            <person name="Jordan W.C."/>
            <person name="Karpen G.H."/>
            <person name="Kataoka E."/>
            <person name="Keightley P.D."/>
            <person name="Kheradpour P."/>
            <person name="Kirkness E.F."/>
            <person name="Koerich L.B."/>
            <person name="Kristiansen K."/>
            <person name="Kudrna D."/>
            <person name="Kulathinal R.J."/>
            <person name="Kumar S."/>
            <person name="Kwok R."/>
            <person name="Lander E."/>
            <person name="Langley C.H."/>
            <person name="Lapoint R."/>
            <person name="Lazzaro B.P."/>
            <person name="Lee S.J."/>
            <person name="Levesque L."/>
            <person name="Li R."/>
            <person name="Lin C.F."/>
            <person name="Lin M.F."/>
            <person name="Lindblad-Toh K."/>
            <person name="Llopart A."/>
            <person name="Long M."/>
            <person name="Low L."/>
            <person name="Lozovsky E."/>
            <person name="Lu J."/>
            <person name="Luo M."/>
            <person name="Machado C.A."/>
            <person name="Makalowski W."/>
            <person name="Marzo M."/>
            <person name="Matsuda M."/>
            <person name="Matzkin L."/>
            <person name="McAllister B."/>
            <person name="McBride C.S."/>
            <person name="McKernan B."/>
            <person name="McKernan K."/>
            <person name="Mendez-Lago M."/>
            <person name="Minx P."/>
            <person name="Mollenhauer M.U."/>
            <person name="Montooth K."/>
            <person name="Mount S.M."/>
            <person name="Mu X."/>
            <person name="Myers E."/>
            <person name="Negre B."/>
            <person name="Newfeld S."/>
            <person name="Nielsen R."/>
            <person name="Noor M.A."/>
            <person name="O'Grady P."/>
            <person name="Pachter L."/>
            <person name="Papaceit M."/>
            <person name="Parisi M.J."/>
            <person name="Parisi M."/>
            <person name="Parts L."/>
            <person name="Pedersen J.S."/>
            <person name="Pesole G."/>
            <person name="Phillippy A.M."/>
            <person name="Ponting C.P."/>
            <person name="Pop M."/>
            <person name="Porcelli D."/>
            <person name="Powell J.R."/>
            <person name="Prohaska S."/>
            <person name="Pruitt K."/>
            <person name="Puig M."/>
            <person name="Quesneville H."/>
            <person name="Ram K.R."/>
            <person name="Rand D."/>
            <person name="Rasmussen M.D."/>
            <person name="Reed L.K."/>
            <person name="Reenan R."/>
            <person name="Reily A."/>
            <person name="Remington K.A."/>
            <person name="Rieger T.T."/>
            <person name="Ritchie M.G."/>
            <person name="Robin C."/>
            <person name="Rogers Y.H."/>
            <person name="Rohde C."/>
            <person name="Rozas J."/>
            <person name="Rubenfield M.J."/>
            <person name="Ruiz A."/>
            <person name="Russo S."/>
            <person name="Salzberg S.L."/>
            <person name="Sanchez-Gracia A."/>
            <person name="Saranga D.J."/>
            <person name="Sato H."/>
            <person name="Schaeffer S.W."/>
            <person name="Schatz M.C."/>
            <person name="Schlenke T."/>
            <person name="Schwartz R."/>
            <person name="Segarra C."/>
            <person name="Singh R.S."/>
            <person name="Sirot L."/>
            <person name="Sirota M."/>
            <person name="Sisneros N.B."/>
            <person name="Smith C.D."/>
            <person name="Smith T.F."/>
            <person name="Spieth J."/>
            <person name="Stage D.E."/>
            <person name="Stark A."/>
            <person name="Stephan W."/>
            <person name="Strausberg R.L."/>
            <person name="Strempel S."/>
            <person name="Sturgill D."/>
            <person name="Sutton G."/>
            <person name="Sutton G.G."/>
            <person name="Tao W."/>
            <person name="Teichmann S."/>
            <person name="Tobari Y.N."/>
            <person name="Tomimura Y."/>
            <person name="Tsolas J.M."/>
            <person name="Valente V.L."/>
            <person name="Venter E."/>
            <person name="Venter J.C."/>
            <person name="Vicario S."/>
            <person name="Vieira F.G."/>
            <person name="Vilella A.J."/>
            <person name="Villasante A."/>
            <person name="Walenz B."/>
            <person name="Wang J."/>
            <person name="Wasserman M."/>
            <person name="Watts T."/>
            <person name="Wilson D."/>
            <person name="Wilson R.K."/>
            <person name="Wing R.A."/>
            <person name="Wolfner M.F."/>
            <person name="Wong A."/>
            <person name="Wong G.K."/>
            <person name="Wu C.I."/>
            <person name="Wu G."/>
            <person name="Yamamoto D."/>
            <person name="Yang H.P."/>
            <person name="Yang S.P."/>
            <person name="Yorke J.A."/>
            <person name="Yoshida K."/>
            <person name="Zdobnov E."/>
            <person name="Zhang P."/>
            <person name="Zhang Y."/>
            <person name="Zimin A.V."/>
            <person name="Baldwin J."/>
            <person name="Abdouelleil A."/>
            <person name="Abdulkadir J."/>
            <person name="Abebe A."/>
            <person name="Abera B."/>
            <person name="Abreu J."/>
            <person name="Acer S.C."/>
            <person name="Aftuck L."/>
            <person name="Alexander A."/>
            <person name="An P."/>
            <person name="Anderson E."/>
            <person name="Anderson S."/>
            <person name="Arachi H."/>
            <person name="Azer M."/>
            <person name="Bachantsang P."/>
            <person name="Barry A."/>
            <person name="Bayul T."/>
            <person name="Berlin A."/>
            <person name="Bessette D."/>
            <person name="Bloom T."/>
            <person name="Blye J."/>
            <person name="Boguslavskiy L."/>
            <person name="Bonnet C."/>
            <person name="Boukhgalter B."/>
            <person name="Bourzgui I."/>
            <person name="Brown A."/>
            <person name="Cahill P."/>
            <person name="Channer S."/>
            <person name="Cheshatsang Y."/>
            <person name="Chuda L."/>
            <person name="Citroen M."/>
            <person name="Collymore A."/>
            <person name="Cooke P."/>
            <person name="Costello M."/>
            <person name="D'Aco K."/>
            <person name="Daza R."/>
            <person name="De Haan G."/>
            <person name="DeGray S."/>
            <person name="DeMaso C."/>
            <person name="Dhargay N."/>
            <person name="Dooley K."/>
            <person name="Dooley E."/>
            <person name="Doricent M."/>
            <person name="Dorje P."/>
            <person name="Dorjee K."/>
            <person name="Dupes A."/>
            <person name="Elong R."/>
            <person name="Falk J."/>
            <person name="Farina A."/>
            <person name="Faro S."/>
            <person name="Ferguson D."/>
            <person name="Fisher S."/>
            <person name="Foley C.D."/>
            <person name="Franke A."/>
            <person name="Friedrich D."/>
            <person name="Gadbois L."/>
            <person name="Gearin G."/>
            <person name="Gearin C.R."/>
            <person name="Giannoukos G."/>
            <person name="Goode T."/>
            <person name="Graham J."/>
            <person name="Grandbois E."/>
            <person name="Grewal S."/>
            <person name="Gyaltsen K."/>
            <person name="Hafez N."/>
            <person name="Hagos B."/>
            <person name="Hall J."/>
            <person name="Henson C."/>
            <person name="Hollinger A."/>
            <person name="Honan T."/>
            <person name="Huard M.D."/>
            <person name="Hughes L."/>
            <person name="Hurhula B."/>
            <person name="Husby M.E."/>
            <person name="Kamat A."/>
            <person name="Kanga B."/>
            <person name="Kashin S."/>
            <person name="Khazanovich D."/>
            <person name="Kisner P."/>
            <person name="Lance K."/>
            <person name="Lara M."/>
            <person name="Lee W."/>
            <person name="Lennon N."/>
            <person name="Letendre F."/>
            <person name="LeVine R."/>
            <person name="Lipovsky A."/>
            <person name="Liu X."/>
            <person name="Liu J."/>
            <person name="Liu S."/>
            <person name="Lokyitsang T."/>
            <person name="Lokyitsang Y."/>
            <person name="Lubonja R."/>
            <person name="Lui A."/>
            <person name="MacDonald P."/>
            <person name="Magnisalis V."/>
            <person name="Maru K."/>
            <person name="Matthews C."/>
            <person name="McCusker W."/>
            <person name="McDonough S."/>
            <person name="Mehta T."/>
            <person name="Meldrim J."/>
            <person name="Meneus L."/>
            <person name="Mihai O."/>
            <person name="Mihalev A."/>
            <person name="Mihova T."/>
            <person name="Mittelman R."/>
            <person name="Mlenga V."/>
            <person name="Montmayeur A."/>
            <person name="Mulrain L."/>
            <person name="Navidi A."/>
            <person name="Naylor J."/>
            <person name="Negash T."/>
            <person name="Nguyen T."/>
            <person name="Nguyen N."/>
            <person name="Nicol R."/>
            <person name="Norbu C."/>
            <person name="Norbu N."/>
            <person name="Novod N."/>
            <person name="O'Neill B."/>
            <person name="Osman S."/>
            <person name="Markiewicz E."/>
            <person name="Oyono O.L."/>
            <person name="Patti C."/>
            <person name="Phunkhang P."/>
            <person name="Pierre F."/>
            <person name="Priest M."/>
            <person name="Raghuraman S."/>
            <person name="Rege F."/>
            <person name="Reyes R."/>
            <person name="Rise C."/>
            <person name="Rogov P."/>
            <person name="Ross K."/>
            <person name="Ryan E."/>
            <person name="Settipalli S."/>
            <person name="Shea T."/>
            <person name="Sherpa N."/>
            <person name="Shi L."/>
            <person name="Shih D."/>
            <person name="Sparrow T."/>
            <person name="Spaulding J."/>
            <person name="Stalker J."/>
            <person name="Stange-Thomann N."/>
            <person name="Stavropoulos S."/>
            <person name="Stone C."/>
            <person name="Strader C."/>
            <person name="Tesfaye S."/>
            <person name="Thomson T."/>
            <person name="Thoulutsang Y."/>
            <person name="Thoulutsang D."/>
            <person name="Topham K."/>
            <person name="Topping I."/>
            <person name="Tsamla T."/>
            <person name="Vassiliev H."/>
            <person name="Vo A."/>
            <person name="Wangchuk T."/>
            <person name="Wangdi T."/>
            <person name="Weiand M."/>
            <person name="Wilkinson J."/>
            <person name="Wilson A."/>
            <person name="Yadav S."/>
            <person name="Young G."/>
            <person name="Yu Q."/>
            <person name="Zembek L."/>
            <person name="Zhong D."/>
            <person name="Zimmer A."/>
            <person name="Zwirko Z."/>
            <person name="Jaffe D.B."/>
            <person name="Alvarez P."/>
            <person name="Brockman W."/>
            <person name="Butler J."/>
            <person name="Chin C."/>
            <person name="Gnerre S."/>
            <person name="Grabherr M."/>
            <person name="Kleber M."/>
            <person name="Mauceli E."/>
            <person name="MacCallum I."/>
        </authorList>
    </citation>
    <scope>NUCLEOTIDE SEQUENCE [LARGE SCALE GENOMIC DNA]</scope>
    <source>
        <strain evidence="3">Tucson 15287-2541.00</strain>
    </source>
</reference>
<accession>B4JAE1</accession>
<organism evidence="3">
    <name type="scientific">Drosophila grimshawi</name>
    <name type="common">Hawaiian fruit fly</name>
    <name type="synonym">Idiomyia grimshawi</name>
    <dbReference type="NCBI Taxonomy" id="7222"/>
    <lineage>
        <taxon>Eukaryota</taxon>
        <taxon>Metazoa</taxon>
        <taxon>Ecdysozoa</taxon>
        <taxon>Arthropoda</taxon>
        <taxon>Hexapoda</taxon>
        <taxon>Insecta</taxon>
        <taxon>Pterygota</taxon>
        <taxon>Neoptera</taxon>
        <taxon>Endopterygota</taxon>
        <taxon>Diptera</taxon>
        <taxon>Brachycera</taxon>
        <taxon>Muscomorpha</taxon>
        <taxon>Ephydroidea</taxon>
        <taxon>Drosophilidae</taxon>
        <taxon>Drosophila</taxon>
        <taxon>Hawaiian Drosophila</taxon>
    </lineage>
</organism>
<protein>
    <submittedName>
        <fullName evidence="2">GH10302</fullName>
    </submittedName>
</protein>
<dbReference type="InParanoid" id="B4JAE1"/>
<gene>
    <name evidence="2" type="primary">Dgri\GH10302</name>
    <name evidence="2" type="ORF">Dgri_GH10302</name>
</gene>
<evidence type="ECO:0000313" key="2">
    <source>
        <dbReference type="EMBL" id="EDW03812.1"/>
    </source>
</evidence>
<dbReference type="OrthoDB" id="7834111at2759"/>
<dbReference type="Proteomes" id="UP000001070">
    <property type="component" value="Unassembled WGS sequence"/>
</dbReference>
<dbReference type="eggNOG" id="ENOG502T9HK">
    <property type="taxonomic scope" value="Eukaryota"/>
</dbReference>
<dbReference type="STRING" id="7222.B4JAE1"/>
<keyword evidence="1" id="KW-0732">Signal</keyword>
<evidence type="ECO:0000256" key="1">
    <source>
        <dbReference type="SAM" id="SignalP"/>
    </source>
</evidence>
<feature type="chain" id="PRO_5002808684" evidence="1">
    <location>
        <begin position="24"/>
        <end position="126"/>
    </location>
</feature>
<dbReference type="HOGENOM" id="CLU_2051999_0_0_1"/>
<dbReference type="AlphaFoldDB" id="B4JAE1"/>
<name>B4JAE1_DROGR</name>
<dbReference type="PhylomeDB" id="B4JAE1"/>
<dbReference type="OMA" id="RMSNEIM"/>
<feature type="signal peptide" evidence="1">
    <location>
        <begin position="1"/>
        <end position="23"/>
    </location>
</feature>
<dbReference type="EMBL" id="CH916368">
    <property type="protein sequence ID" value="EDW03812.1"/>
    <property type="molecule type" value="Genomic_DNA"/>
</dbReference>
<dbReference type="KEGG" id="dgr:6562675"/>